<feature type="compositionally biased region" description="Basic residues" evidence="1">
    <location>
        <begin position="99"/>
        <end position="108"/>
    </location>
</feature>
<organism evidence="2">
    <name type="scientific">Sipha flava</name>
    <name type="common">yellow sugarcane aphid</name>
    <dbReference type="NCBI Taxonomy" id="143950"/>
    <lineage>
        <taxon>Eukaryota</taxon>
        <taxon>Metazoa</taxon>
        <taxon>Ecdysozoa</taxon>
        <taxon>Arthropoda</taxon>
        <taxon>Hexapoda</taxon>
        <taxon>Insecta</taxon>
        <taxon>Pterygota</taxon>
        <taxon>Neoptera</taxon>
        <taxon>Paraneoptera</taxon>
        <taxon>Hemiptera</taxon>
        <taxon>Sternorrhyncha</taxon>
        <taxon>Aphidomorpha</taxon>
        <taxon>Aphidoidea</taxon>
        <taxon>Aphididae</taxon>
        <taxon>Sipha</taxon>
    </lineage>
</organism>
<evidence type="ECO:0000313" key="2">
    <source>
        <dbReference type="EMBL" id="MBY85047.1"/>
    </source>
</evidence>
<evidence type="ECO:0000256" key="1">
    <source>
        <dbReference type="SAM" id="MobiDB-lite"/>
    </source>
</evidence>
<feature type="compositionally biased region" description="Low complexity" evidence="1">
    <location>
        <begin position="85"/>
        <end position="95"/>
    </location>
</feature>
<sequence>MAVRMRSPWLRRDGNGGTRALHAPSVRVVAAVTTTAAIPVTSAVRTLPVIRKIPLARSRFLSRTERVRRPPLRRAHPLQTTLHATTTATATTASTVSRPPRRRHHQHTHTYAARIDPCTRAFTSASGDHGRSVSLYLNRSGRQRSREEFVKISHPHAGAPSSQV</sequence>
<dbReference type="AlphaFoldDB" id="A0A2S2R4T2"/>
<accession>A0A2S2R4T2</accession>
<proteinExistence type="predicted"/>
<gene>
    <name evidence="2" type="ORF">g.174542</name>
</gene>
<name>A0A2S2R4T2_9HEMI</name>
<reference evidence="2" key="1">
    <citation type="submission" date="2018-04" db="EMBL/GenBank/DDBJ databases">
        <title>Transcriptome assembly of Sipha flava.</title>
        <authorList>
            <person name="Scully E.D."/>
            <person name="Geib S.M."/>
            <person name="Palmer N.A."/>
            <person name="Koch K."/>
            <person name="Bradshaw J."/>
            <person name="Heng-Moss T."/>
            <person name="Sarath G."/>
        </authorList>
    </citation>
    <scope>NUCLEOTIDE SEQUENCE</scope>
</reference>
<protein>
    <submittedName>
        <fullName evidence="2">Uncharacterized protein</fullName>
    </submittedName>
</protein>
<feature type="region of interest" description="Disordered" evidence="1">
    <location>
        <begin position="141"/>
        <end position="164"/>
    </location>
</feature>
<feature type="region of interest" description="Disordered" evidence="1">
    <location>
        <begin position="85"/>
        <end position="109"/>
    </location>
</feature>
<dbReference type="EMBL" id="GGMS01015844">
    <property type="protein sequence ID" value="MBY85047.1"/>
    <property type="molecule type" value="Transcribed_RNA"/>
</dbReference>